<accession>A0A640KIK6</accession>
<protein>
    <submittedName>
        <fullName evidence="2">Uncharacterized protein</fullName>
    </submittedName>
</protein>
<evidence type="ECO:0000313" key="2">
    <source>
        <dbReference type="EMBL" id="GET89540.1"/>
    </source>
</evidence>
<evidence type="ECO:0000256" key="1">
    <source>
        <dbReference type="SAM" id="MobiDB-lite"/>
    </source>
</evidence>
<dbReference type="VEuPathDB" id="TriTrypDB:LtaPh_2617851"/>
<proteinExistence type="predicted"/>
<name>A0A640KIK6_LEITA</name>
<evidence type="ECO:0000313" key="3">
    <source>
        <dbReference type="Proteomes" id="UP000419144"/>
    </source>
</evidence>
<keyword evidence="3" id="KW-1185">Reference proteome</keyword>
<comment type="caution">
    <text evidence="2">The sequence shown here is derived from an EMBL/GenBank/DDBJ whole genome shotgun (WGS) entry which is preliminary data.</text>
</comment>
<feature type="region of interest" description="Disordered" evidence="1">
    <location>
        <begin position="77"/>
        <end position="129"/>
    </location>
</feature>
<feature type="compositionally biased region" description="Polar residues" evidence="1">
    <location>
        <begin position="95"/>
        <end position="110"/>
    </location>
</feature>
<dbReference type="AlphaFoldDB" id="A0A640KIK6"/>
<organism evidence="2 3">
    <name type="scientific">Leishmania tarentolae</name>
    <name type="common">Sauroleishmania tarentolae</name>
    <dbReference type="NCBI Taxonomy" id="5689"/>
    <lineage>
        <taxon>Eukaryota</taxon>
        <taxon>Discoba</taxon>
        <taxon>Euglenozoa</taxon>
        <taxon>Kinetoplastea</taxon>
        <taxon>Metakinetoplastina</taxon>
        <taxon>Trypanosomatida</taxon>
        <taxon>Trypanosomatidae</taxon>
        <taxon>Leishmaniinae</taxon>
        <taxon>Leishmania</taxon>
        <taxon>lizard Leishmania</taxon>
    </lineage>
</organism>
<sequence>MRTREGRMTSTVLPSPFPQLPLALRLLQLRHCHWARKLSTRRHGWAPTNERTTASFRLMRFLLRAATGIMVLLPPAHLQQRPPTPPPGCARRPLATQSTNPASFWPTSSCTHRRCRGDSPWRRPQTAAG</sequence>
<dbReference type="EMBL" id="BLBS01000035">
    <property type="protein sequence ID" value="GET89540.1"/>
    <property type="molecule type" value="Genomic_DNA"/>
</dbReference>
<dbReference type="Proteomes" id="UP000419144">
    <property type="component" value="Unassembled WGS sequence"/>
</dbReference>
<gene>
    <name evidence="2" type="ORF">LtaPh_2617851</name>
</gene>
<reference evidence="2" key="1">
    <citation type="submission" date="2019-11" db="EMBL/GenBank/DDBJ databases">
        <title>Leishmania tarentolae CDS.</title>
        <authorList>
            <person name="Goto Y."/>
            <person name="Yamagishi J."/>
        </authorList>
    </citation>
    <scope>NUCLEOTIDE SEQUENCE [LARGE SCALE GENOMIC DNA]</scope>
    <source>
        <strain evidence="2">Parrot Tar II</strain>
    </source>
</reference>